<gene>
    <name evidence="4" type="ORF">ADUPG1_000659</name>
</gene>
<proteinExistence type="predicted"/>
<dbReference type="SUPFAM" id="SSF54236">
    <property type="entry name" value="Ubiquitin-like"/>
    <property type="match status" value="1"/>
</dbReference>
<keyword evidence="3" id="KW-0072">Autophagy</keyword>
<evidence type="ECO:0000313" key="4">
    <source>
        <dbReference type="EMBL" id="GKT28456.1"/>
    </source>
</evidence>
<evidence type="ECO:0000256" key="1">
    <source>
        <dbReference type="ARBA" id="ARBA00022499"/>
    </source>
</evidence>
<dbReference type="EMBL" id="BQXS01000299">
    <property type="protein sequence ID" value="GKT28456.1"/>
    <property type="molecule type" value="Genomic_DNA"/>
</dbReference>
<keyword evidence="1" id="KW-1017">Isopeptide bond</keyword>
<evidence type="ECO:0000256" key="2">
    <source>
        <dbReference type="ARBA" id="ARBA00022786"/>
    </source>
</evidence>
<evidence type="ECO:0000313" key="5">
    <source>
        <dbReference type="Proteomes" id="UP001057375"/>
    </source>
</evidence>
<protein>
    <submittedName>
        <fullName evidence="4">Ubiquitin-like protein Atg12 like protein</fullName>
    </submittedName>
</protein>
<name>A0ABQ5KC38_9EUKA</name>
<evidence type="ECO:0000256" key="3">
    <source>
        <dbReference type="ARBA" id="ARBA00023006"/>
    </source>
</evidence>
<dbReference type="InterPro" id="IPR029071">
    <property type="entry name" value="Ubiquitin-like_domsf"/>
</dbReference>
<comment type="caution">
    <text evidence="4">The sequence shown here is derived from an EMBL/GenBank/DDBJ whole genome shotgun (WGS) entry which is preliminary data.</text>
</comment>
<organism evidence="4 5">
    <name type="scientific">Aduncisulcus paluster</name>
    <dbReference type="NCBI Taxonomy" id="2918883"/>
    <lineage>
        <taxon>Eukaryota</taxon>
        <taxon>Metamonada</taxon>
        <taxon>Carpediemonas-like organisms</taxon>
        <taxon>Aduncisulcus</taxon>
    </lineage>
</organism>
<keyword evidence="5" id="KW-1185">Reference proteome</keyword>
<dbReference type="InterPro" id="IPR007242">
    <property type="entry name" value="Atg12"/>
</dbReference>
<dbReference type="Proteomes" id="UP001057375">
    <property type="component" value="Unassembled WGS sequence"/>
</dbReference>
<accession>A0ABQ5KC38</accession>
<reference evidence="4" key="1">
    <citation type="submission" date="2022-03" db="EMBL/GenBank/DDBJ databases">
        <title>Draft genome sequence of Aduncisulcus paluster, a free-living microaerophilic Fornicata.</title>
        <authorList>
            <person name="Yuyama I."/>
            <person name="Kume K."/>
            <person name="Tamura T."/>
            <person name="Inagaki Y."/>
            <person name="Hashimoto T."/>
        </authorList>
    </citation>
    <scope>NUCLEOTIDE SEQUENCE</scope>
    <source>
        <strain evidence="4">NY0171</strain>
    </source>
</reference>
<dbReference type="Gene3D" id="3.10.20.90">
    <property type="entry name" value="Phosphatidylinositol 3-kinase Catalytic Subunit, Chain A, domain 1"/>
    <property type="match status" value="1"/>
</dbReference>
<dbReference type="Pfam" id="PF04110">
    <property type="entry name" value="APG12"/>
    <property type="match status" value="1"/>
</dbReference>
<sequence length="94" mass="10284">MGIPGKVILILTPVGSTPKHFKDKLKVATSYTIAVLKDKLRGKALIPVEPHQPLIFYINEFAPSDSETIGSLFESFGNEKGSLSINYSITPFYG</sequence>
<keyword evidence="2" id="KW-0833">Ubl conjugation pathway</keyword>